<evidence type="ECO:0000313" key="6">
    <source>
        <dbReference type="EMBL" id="PSL56086.1"/>
    </source>
</evidence>
<dbReference type="PANTHER" id="PTHR46496">
    <property type="match status" value="1"/>
</dbReference>
<dbReference type="GO" id="GO:0016491">
    <property type="term" value="F:oxidoreductase activity"/>
    <property type="evidence" value="ECO:0007669"/>
    <property type="project" value="UniProtKB-KW"/>
</dbReference>
<dbReference type="Pfam" id="PF01494">
    <property type="entry name" value="FAD_binding_3"/>
    <property type="match status" value="1"/>
</dbReference>
<evidence type="ECO:0000313" key="7">
    <source>
        <dbReference type="Proteomes" id="UP000241118"/>
    </source>
</evidence>
<dbReference type="PANTHER" id="PTHR46496:SF1">
    <property type="entry name" value="ZEAXANTHIN EPOXIDASE, CHLOROPLASTIC"/>
    <property type="match status" value="1"/>
</dbReference>
<dbReference type="SUPFAM" id="SSF51905">
    <property type="entry name" value="FAD/NAD(P)-binding domain"/>
    <property type="match status" value="1"/>
</dbReference>
<keyword evidence="4" id="KW-0560">Oxidoreductase</keyword>
<evidence type="ECO:0000259" key="5">
    <source>
        <dbReference type="Pfam" id="PF01494"/>
    </source>
</evidence>
<accession>A0A2P8ICA0</accession>
<comment type="cofactor">
    <cofactor evidence="1">
        <name>FAD</name>
        <dbReference type="ChEBI" id="CHEBI:57692"/>
    </cofactor>
</comment>
<dbReference type="InterPro" id="IPR036188">
    <property type="entry name" value="FAD/NAD-bd_sf"/>
</dbReference>
<dbReference type="Proteomes" id="UP000241118">
    <property type="component" value="Unassembled WGS sequence"/>
</dbReference>
<comment type="caution">
    <text evidence="6">The sequence shown here is derived from an EMBL/GenBank/DDBJ whole genome shotgun (WGS) entry which is preliminary data.</text>
</comment>
<keyword evidence="7" id="KW-1185">Reference proteome</keyword>
<evidence type="ECO:0000256" key="4">
    <source>
        <dbReference type="ARBA" id="ARBA00023002"/>
    </source>
</evidence>
<keyword evidence="2" id="KW-0285">Flavoprotein</keyword>
<feature type="domain" description="FAD-binding" evidence="5">
    <location>
        <begin position="6"/>
        <end position="339"/>
    </location>
</feature>
<dbReference type="GO" id="GO:0071949">
    <property type="term" value="F:FAD binding"/>
    <property type="evidence" value="ECO:0007669"/>
    <property type="project" value="InterPro"/>
</dbReference>
<gene>
    <name evidence="6" type="ORF">B0I31_104377</name>
</gene>
<evidence type="ECO:0000256" key="3">
    <source>
        <dbReference type="ARBA" id="ARBA00022827"/>
    </source>
</evidence>
<dbReference type="EMBL" id="PYAX01000004">
    <property type="protein sequence ID" value="PSL56086.1"/>
    <property type="molecule type" value="Genomic_DNA"/>
</dbReference>
<name>A0A2P8ICA0_SACCR</name>
<evidence type="ECO:0000256" key="1">
    <source>
        <dbReference type="ARBA" id="ARBA00001974"/>
    </source>
</evidence>
<dbReference type="Gene3D" id="3.50.50.60">
    <property type="entry name" value="FAD/NAD(P)-binding domain"/>
    <property type="match status" value="1"/>
</dbReference>
<dbReference type="PRINTS" id="PR00420">
    <property type="entry name" value="RNGMNOXGNASE"/>
</dbReference>
<keyword evidence="3" id="KW-0274">FAD</keyword>
<dbReference type="InterPro" id="IPR002938">
    <property type="entry name" value="FAD-bd"/>
</dbReference>
<dbReference type="RefSeq" id="WP_245949877.1">
    <property type="nucleotide sequence ID" value="NZ_PYAX01000004.1"/>
</dbReference>
<organism evidence="6 7">
    <name type="scientific">Saccharothrix carnea</name>
    <dbReference type="NCBI Taxonomy" id="1280637"/>
    <lineage>
        <taxon>Bacteria</taxon>
        <taxon>Bacillati</taxon>
        <taxon>Actinomycetota</taxon>
        <taxon>Actinomycetes</taxon>
        <taxon>Pseudonocardiales</taxon>
        <taxon>Pseudonocardiaceae</taxon>
        <taxon>Saccharothrix</taxon>
    </lineage>
</organism>
<dbReference type="AlphaFoldDB" id="A0A2P8ICA0"/>
<reference evidence="6 7" key="1">
    <citation type="submission" date="2018-03" db="EMBL/GenBank/DDBJ databases">
        <title>Genomic Encyclopedia of Type Strains, Phase III (KMG-III): the genomes of soil and plant-associated and newly described type strains.</title>
        <authorList>
            <person name="Whitman W."/>
        </authorList>
    </citation>
    <scope>NUCLEOTIDE SEQUENCE [LARGE SCALE GENOMIC DNA]</scope>
    <source>
        <strain evidence="6 7">CGMCC 4.7097</strain>
    </source>
</reference>
<proteinExistence type="predicted"/>
<protein>
    <submittedName>
        <fullName evidence="6">2-polyprenyl-6-methoxyphenol hydroxylase-like FAD-dependent oxidoreductase</fullName>
    </submittedName>
</protein>
<evidence type="ECO:0000256" key="2">
    <source>
        <dbReference type="ARBA" id="ARBA00022630"/>
    </source>
</evidence>
<sequence>MSNRKKIVIVGAGMGGLTAAAALGRAGFEVEVYERARELRPVGSALSLMSNALTALVEVGVTPEFTGRSLVFESLRFLTKRGRPIRTIHFGELARRIGQPNLAIHRASLQQALLEQASDAKFEFGATATGYTHVGDGVVVSFEDGREVRADVLIGADGFNSAIRRTIAGPERPLDYDYVVWRATPKFSHPKVTHAYAAHYWGRGQRFGLVDIGGGDVYWWGTKNMPAEQAADWQGGKAGVQSLYAGWADEVQQVIAATPEDGITSLPAQDRPFLEQWGDGPVTLLGDAAHPMLTSLGQGAAIAIEDGAVLAHCLKTIDDPQAALRTYEDRRRDRARGMVLASRGLSRTEQLQNPFQTFARGLYFRFVSEKTLDRQNEQALIFPGVE</sequence>